<dbReference type="EMBL" id="VBOT01000019">
    <property type="protein sequence ID" value="TMQ53366.1"/>
    <property type="molecule type" value="Genomic_DNA"/>
</dbReference>
<sequence>MPRRGRSSSWVAVLASAGLGAGACAYSTSTGFFPAHLKTLAVPLFENATTEYTLEQEVTDAVIQRFVQDNHLRIVDARSADAVIQGKITLYRNSVFGISTNQSLAQEYRVTVGVSVVFKDQVKNREIWSEPEIVKSANYYVQSVPGESARTELDGRKQAIAKIADEILSRSVETW</sequence>
<proteinExistence type="predicted"/>
<name>A0A538SPR6_UNCEI</name>
<accession>A0A538SPR6</accession>
<dbReference type="Pfam" id="PF04390">
    <property type="entry name" value="LptE"/>
    <property type="match status" value="1"/>
</dbReference>
<dbReference type="GO" id="GO:0019867">
    <property type="term" value="C:outer membrane"/>
    <property type="evidence" value="ECO:0007669"/>
    <property type="project" value="InterPro"/>
</dbReference>
<evidence type="ECO:0000256" key="1">
    <source>
        <dbReference type="SAM" id="SignalP"/>
    </source>
</evidence>
<dbReference type="AlphaFoldDB" id="A0A538SPR6"/>
<comment type="caution">
    <text evidence="2">The sequence shown here is derived from an EMBL/GenBank/DDBJ whole genome shotgun (WGS) entry which is preliminary data.</text>
</comment>
<dbReference type="PROSITE" id="PS51257">
    <property type="entry name" value="PROKAR_LIPOPROTEIN"/>
    <property type="match status" value="1"/>
</dbReference>
<reference evidence="2 3" key="1">
    <citation type="journal article" date="2019" name="Nat. Microbiol.">
        <title>Mediterranean grassland soil C-N compound turnover is dependent on rainfall and depth, and is mediated by genomically divergent microorganisms.</title>
        <authorList>
            <person name="Diamond S."/>
            <person name="Andeer P.F."/>
            <person name="Li Z."/>
            <person name="Crits-Christoph A."/>
            <person name="Burstein D."/>
            <person name="Anantharaman K."/>
            <person name="Lane K.R."/>
            <person name="Thomas B.C."/>
            <person name="Pan C."/>
            <person name="Northen T.R."/>
            <person name="Banfield J.F."/>
        </authorList>
    </citation>
    <scope>NUCLEOTIDE SEQUENCE [LARGE SCALE GENOMIC DNA]</scope>
    <source>
        <strain evidence="2">WS_3</strain>
    </source>
</reference>
<feature type="signal peptide" evidence="1">
    <location>
        <begin position="1"/>
        <end position="25"/>
    </location>
</feature>
<dbReference type="Proteomes" id="UP000320184">
    <property type="component" value="Unassembled WGS sequence"/>
</dbReference>
<evidence type="ECO:0000313" key="3">
    <source>
        <dbReference type="Proteomes" id="UP000320184"/>
    </source>
</evidence>
<evidence type="ECO:0000313" key="2">
    <source>
        <dbReference type="EMBL" id="TMQ53366.1"/>
    </source>
</evidence>
<keyword evidence="1" id="KW-0732">Signal</keyword>
<feature type="chain" id="PRO_5022215418" description="LptE family protein" evidence="1">
    <location>
        <begin position="26"/>
        <end position="175"/>
    </location>
</feature>
<protein>
    <recommendedName>
        <fullName evidence="4">LptE family protein</fullName>
    </recommendedName>
</protein>
<gene>
    <name evidence="2" type="ORF">E6K73_01450</name>
</gene>
<dbReference type="InterPro" id="IPR007485">
    <property type="entry name" value="LPS_assembly_LptE"/>
</dbReference>
<evidence type="ECO:0008006" key="4">
    <source>
        <dbReference type="Google" id="ProtNLM"/>
    </source>
</evidence>
<organism evidence="2 3">
    <name type="scientific">Eiseniibacteriota bacterium</name>
    <dbReference type="NCBI Taxonomy" id="2212470"/>
    <lineage>
        <taxon>Bacteria</taxon>
        <taxon>Candidatus Eiseniibacteriota</taxon>
    </lineage>
</organism>
<dbReference type="GO" id="GO:0043165">
    <property type="term" value="P:Gram-negative-bacterium-type cell outer membrane assembly"/>
    <property type="evidence" value="ECO:0007669"/>
    <property type="project" value="InterPro"/>
</dbReference>